<organism evidence="2 3">
    <name type="scientific">Grifola frondosa</name>
    <name type="common">Maitake</name>
    <name type="synonym">Polyporus frondosus</name>
    <dbReference type="NCBI Taxonomy" id="5627"/>
    <lineage>
        <taxon>Eukaryota</taxon>
        <taxon>Fungi</taxon>
        <taxon>Dikarya</taxon>
        <taxon>Basidiomycota</taxon>
        <taxon>Agaricomycotina</taxon>
        <taxon>Agaricomycetes</taxon>
        <taxon>Polyporales</taxon>
        <taxon>Grifolaceae</taxon>
        <taxon>Grifola</taxon>
    </lineage>
</organism>
<protein>
    <submittedName>
        <fullName evidence="2">Uncharacterized protein</fullName>
    </submittedName>
</protein>
<accession>A0A1C7M681</accession>
<feature type="compositionally biased region" description="Basic residues" evidence="1">
    <location>
        <begin position="21"/>
        <end position="33"/>
    </location>
</feature>
<evidence type="ECO:0000313" key="3">
    <source>
        <dbReference type="Proteomes" id="UP000092993"/>
    </source>
</evidence>
<gene>
    <name evidence="2" type="ORF">A0H81_08249</name>
</gene>
<evidence type="ECO:0000256" key="1">
    <source>
        <dbReference type="SAM" id="MobiDB-lite"/>
    </source>
</evidence>
<evidence type="ECO:0000313" key="2">
    <source>
        <dbReference type="EMBL" id="OBZ71906.1"/>
    </source>
</evidence>
<dbReference type="AlphaFoldDB" id="A0A1C7M681"/>
<feature type="region of interest" description="Disordered" evidence="1">
    <location>
        <begin position="9"/>
        <end position="43"/>
    </location>
</feature>
<name>A0A1C7M681_GRIFR</name>
<sequence length="170" mass="19632">MCVTRLRLRTSSTSAVPLRWPHQRRSRRERRGQRPPAVQEAHRRIGDRRLVQAELAQPREVREERGERLRGDRYRALEQLGGGAESCTKRGGWPMGRWRSEVLERAECRRRKAGVCRCGEELVQVCRAYVSGVEVREGDGSCGVGFWHEFMLVVERHGHGERSELGEAFQ</sequence>
<proteinExistence type="predicted"/>
<comment type="caution">
    <text evidence="2">The sequence shown here is derived from an EMBL/GenBank/DDBJ whole genome shotgun (WGS) entry which is preliminary data.</text>
</comment>
<dbReference type="Proteomes" id="UP000092993">
    <property type="component" value="Unassembled WGS sequence"/>
</dbReference>
<reference evidence="2 3" key="1">
    <citation type="submission" date="2016-03" db="EMBL/GenBank/DDBJ databases">
        <title>Whole genome sequencing of Grifola frondosa 9006-11.</title>
        <authorList>
            <person name="Min B."/>
            <person name="Park H."/>
            <person name="Kim J.-G."/>
            <person name="Cho H."/>
            <person name="Oh Y.-L."/>
            <person name="Kong W.-S."/>
            <person name="Choi I.-G."/>
        </authorList>
    </citation>
    <scope>NUCLEOTIDE SEQUENCE [LARGE SCALE GENOMIC DNA]</scope>
    <source>
        <strain evidence="2 3">9006-11</strain>
    </source>
</reference>
<dbReference type="EMBL" id="LUGG01000010">
    <property type="protein sequence ID" value="OBZ71906.1"/>
    <property type="molecule type" value="Genomic_DNA"/>
</dbReference>
<keyword evidence="3" id="KW-1185">Reference proteome</keyword>